<keyword evidence="3" id="KW-1185">Reference proteome</keyword>
<name>A0A381J7W5_9CLOT</name>
<evidence type="ECO:0000259" key="1">
    <source>
        <dbReference type="Pfam" id="PF00085"/>
    </source>
</evidence>
<evidence type="ECO:0000313" key="3">
    <source>
        <dbReference type="Proteomes" id="UP000254664"/>
    </source>
</evidence>
<dbReference type="Gene3D" id="3.40.30.10">
    <property type="entry name" value="Glutaredoxin"/>
    <property type="match status" value="1"/>
</dbReference>
<protein>
    <submittedName>
        <fullName evidence="2">Thiol-disulfide isomerase and thioredoxin</fullName>
    </submittedName>
</protein>
<dbReference type="InterPro" id="IPR036249">
    <property type="entry name" value="Thioredoxin-like_sf"/>
</dbReference>
<gene>
    <name evidence="2" type="ORF">NCTC9836_01086</name>
</gene>
<feature type="domain" description="Thioredoxin" evidence="1">
    <location>
        <begin position="8"/>
        <end position="84"/>
    </location>
</feature>
<dbReference type="AlphaFoldDB" id="A0A381J7W5"/>
<dbReference type="Pfam" id="PF00085">
    <property type="entry name" value="Thioredoxin"/>
    <property type="match status" value="1"/>
</dbReference>
<reference evidence="2 3" key="1">
    <citation type="submission" date="2018-06" db="EMBL/GenBank/DDBJ databases">
        <authorList>
            <consortium name="Pathogen Informatics"/>
            <person name="Doyle S."/>
        </authorList>
    </citation>
    <scope>NUCLEOTIDE SEQUENCE [LARGE SCALE GENOMIC DNA]</scope>
    <source>
        <strain evidence="2 3">NCTC9836</strain>
    </source>
</reference>
<proteinExistence type="predicted"/>
<dbReference type="Proteomes" id="UP000254664">
    <property type="component" value="Unassembled WGS sequence"/>
</dbReference>
<organism evidence="2 3">
    <name type="scientific">Clostridium putrefaciens</name>
    <dbReference type="NCBI Taxonomy" id="99675"/>
    <lineage>
        <taxon>Bacteria</taxon>
        <taxon>Bacillati</taxon>
        <taxon>Bacillota</taxon>
        <taxon>Clostridia</taxon>
        <taxon>Eubacteriales</taxon>
        <taxon>Clostridiaceae</taxon>
        <taxon>Clostridium</taxon>
    </lineage>
</organism>
<evidence type="ECO:0000313" key="2">
    <source>
        <dbReference type="EMBL" id="SUY46778.1"/>
    </source>
</evidence>
<keyword evidence="2" id="KW-0413">Isomerase</keyword>
<sequence length="107" mass="12531">MVKLNSLQEIEEYIKSNDISFLYFGNETCGVCTALLPKIIEILKRYPNIKMAYIEIDDVKLAMERYSIFTIPVILLYVEGKETIREARFISVNDVEEKLKRISTIYK</sequence>
<dbReference type="CDD" id="cd02947">
    <property type="entry name" value="TRX_family"/>
    <property type="match status" value="1"/>
</dbReference>
<dbReference type="EMBL" id="UFWZ01000001">
    <property type="protein sequence ID" value="SUY46778.1"/>
    <property type="molecule type" value="Genomic_DNA"/>
</dbReference>
<dbReference type="SUPFAM" id="SSF52833">
    <property type="entry name" value="Thioredoxin-like"/>
    <property type="match status" value="1"/>
</dbReference>
<dbReference type="GO" id="GO:0016853">
    <property type="term" value="F:isomerase activity"/>
    <property type="evidence" value="ECO:0007669"/>
    <property type="project" value="UniProtKB-KW"/>
</dbReference>
<dbReference type="RefSeq" id="WP_115640814.1">
    <property type="nucleotide sequence ID" value="NZ_UFWZ01000001.1"/>
</dbReference>
<dbReference type="OrthoDB" id="411356at2"/>
<accession>A0A381J7W5</accession>
<dbReference type="InterPro" id="IPR013766">
    <property type="entry name" value="Thioredoxin_domain"/>
</dbReference>